<dbReference type="AlphaFoldDB" id="A0A6L9EFJ3"/>
<accession>A0A6L9EFJ3</accession>
<dbReference type="GO" id="GO:0008171">
    <property type="term" value="F:O-methyltransferase activity"/>
    <property type="evidence" value="ECO:0007669"/>
    <property type="project" value="InterPro"/>
</dbReference>
<dbReference type="PANTHER" id="PTHR43167">
    <property type="entry name" value="PUTATIVE (AFU_ORTHOLOGUE AFUA_6G01830)-RELATED"/>
    <property type="match status" value="1"/>
</dbReference>
<evidence type="ECO:0000313" key="4">
    <source>
        <dbReference type="EMBL" id="NAS13550.1"/>
    </source>
</evidence>
<evidence type="ECO:0000256" key="1">
    <source>
        <dbReference type="ARBA" id="ARBA00022603"/>
    </source>
</evidence>
<name>A0A6L9EFJ3_9FLAO</name>
<evidence type="ECO:0000256" key="2">
    <source>
        <dbReference type="ARBA" id="ARBA00022679"/>
    </source>
</evidence>
<proteinExistence type="predicted"/>
<sequence length="193" mass="21678">MNDIVNSQLPELLLELESKCKEIGFTMPSDRKIGSLLRTLITSKPNANLLELGTGIGLSLCWMVEGMDSGSRLTTIDNDAELIDIAKNYFGADQRLNLLCTDGSEWLKHYKGEKFDLIFADAWPGKYSETEIALDLLKAGGFYVIDDMTLQPNWPEGHQDNVNALLEFLETRKDLVLTRLHWSSGVIIATKRE</sequence>
<dbReference type="CDD" id="cd02440">
    <property type="entry name" value="AdoMet_MTases"/>
    <property type="match status" value="1"/>
</dbReference>
<dbReference type="EMBL" id="WXYO01000007">
    <property type="protein sequence ID" value="NAS13550.1"/>
    <property type="molecule type" value="Genomic_DNA"/>
</dbReference>
<keyword evidence="5" id="KW-1185">Reference proteome</keyword>
<dbReference type="Pfam" id="PF01596">
    <property type="entry name" value="Methyltransf_3"/>
    <property type="match status" value="1"/>
</dbReference>
<organism evidence="4 5">
    <name type="scientific">Poritiphilus flavus</name>
    <dbReference type="NCBI Taxonomy" id="2697053"/>
    <lineage>
        <taxon>Bacteria</taxon>
        <taxon>Pseudomonadati</taxon>
        <taxon>Bacteroidota</taxon>
        <taxon>Flavobacteriia</taxon>
        <taxon>Flavobacteriales</taxon>
        <taxon>Flavobacteriaceae</taxon>
        <taxon>Poritiphilus</taxon>
    </lineage>
</organism>
<dbReference type="PANTHER" id="PTHR43167:SF1">
    <property type="entry name" value="PUTATIVE (AFU_ORTHOLOGUE AFUA_6G01830)-RELATED"/>
    <property type="match status" value="1"/>
</dbReference>
<reference evidence="4 5" key="1">
    <citation type="submission" date="2020-01" db="EMBL/GenBank/DDBJ databases">
        <title>Bacteria diversity of Porities sp.</title>
        <authorList>
            <person name="Wang G."/>
        </authorList>
    </citation>
    <scope>NUCLEOTIDE SEQUENCE [LARGE SCALE GENOMIC DNA]</scope>
    <source>
        <strain evidence="4 5">R33</strain>
    </source>
</reference>
<evidence type="ECO:0000256" key="3">
    <source>
        <dbReference type="ARBA" id="ARBA00022691"/>
    </source>
</evidence>
<evidence type="ECO:0000313" key="5">
    <source>
        <dbReference type="Proteomes" id="UP000475249"/>
    </source>
</evidence>
<protein>
    <submittedName>
        <fullName evidence="4">Methyltransferase domain-containing protein</fullName>
    </submittedName>
</protein>
<comment type="caution">
    <text evidence="4">The sequence shown here is derived from an EMBL/GenBank/DDBJ whole genome shotgun (WGS) entry which is preliminary data.</text>
</comment>
<dbReference type="InterPro" id="IPR002935">
    <property type="entry name" value="SAM_O-MeTrfase"/>
</dbReference>
<dbReference type="Gene3D" id="3.40.50.150">
    <property type="entry name" value="Vaccinia Virus protein VP39"/>
    <property type="match status" value="1"/>
</dbReference>
<keyword evidence="1 4" id="KW-0489">Methyltransferase</keyword>
<keyword evidence="3" id="KW-0949">S-adenosyl-L-methionine</keyword>
<dbReference type="RefSeq" id="WP_161436586.1">
    <property type="nucleotide sequence ID" value="NZ_WXYO01000007.1"/>
</dbReference>
<dbReference type="InterPro" id="IPR029063">
    <property type="entry name" value="SAM-dependent_MTases_sf"/>
</dbReference>
<dbReference type="SUPFAM" id="SSF53335">
    <property type="entry name" value="S-adenosyl-L-methionine-dependent methyltransferases"/>
    <property type="match status" value="1"/>
</dbReference>
<dbReference type="Proteomes" id="UP000475249">
    <property type="component" value="Unassembled WGS sequence"/>
</dbReference>
<keyword evidence="2 4" id="KW-0808">Transferase</keyword>
<gene>
    <name evidence="4" type="ORF">GTQ38_16175</name>
</gene>
<dbReference type="GO" id="GO:0032259">
    <property type="term" value="P:methylation"/>
    <property type="evidence" value="ECO:0007669"/>
    <property type="project" value="UniProtKB-KW"/>
</dbReference>